<dbReference type="PANTHER" id="PTHR12979">
    <property type="entry name" value="CCR4-NOT TRANSCRIPTION COMPLEX SUBUNIT 10"/>
    <property type="match status" value="1"/>
</dbReference>
<organism evidence="4 5">
    <name type="scientific">Amphiprion ocellaris</name>
    <name type="common">Clown anemonefish</name>
    <dbReference type="NCBI Taxonomy" id="80972"/>
    <lineage>
        <taxon>Eukaryota</taxon>
        <taxon>Metazoa</taxon>
        <taxon>Chordata</taxon>
        <taxon>Craniata</taxon>
        <taxon>Vertebrata</taxon>
        <taxon>Euteleostomi</taxon>
        <taxon>Actinopterygii</taxon>
        <taxon>Neopterygii</taxon>
        <taxon>Teleostei</taxon>
        <taxon>Neoteleostei</taxon>
        <taxon>Acanthomorphata</taxon>
        <taxon>Ovalentaria</taxon>
        <taxon>Pomacentridae</taxon>
        <taxon>Amphiprion</taxon>
    </lineage>
</organism>
<comment type="similarity">
    <text evidence="1 2">Belongs to the CNOT10 family.</text>
</comment>
<reference evidence="4" key="2">
    <citation type="submission" date="2025-08" db="UniProtKB">
        <authorList>
            <consortium name="Ensembl"/>
        </authorList>
    </citation>
    <scope>IDENTIFICATION</scope>
</reference>
<dbReference type="SUPFAM" id="SSF48452">
    <property type="entry name" value="TPR-like"/>
    <property type="match status" value="2"/>
</dbReference>
<dbReference type="PANTHER" id="PTHR12979:SF5">
    <property type="entry name" value="CCR4-NOT TRANSCRIPTION COMPLEX SUBUNIT 10"/>
    <property type="match status" value="1"/>
</dbReference>
<gene>
    <name evidence="4" type="primary">CNOT10</name>
</gene>
<dbReference type="Gene3D" id="1.25.40.10">
    <property type="entry name" value="Tetratricopeptide repeat domain"/>
    <property type="match status" value="1"/>
</dbReference>
<dbReference type="InterPro" id="IPR019734">
    <property type="entry name" value="TPR_rpt"/>
</dbReference>
<keyword evidence="2" id="KW-0943">RNA-mediated gene silencing</keyword>
<dbReference type="GeneTree" id="ENSGT00390000001827"/>
<dbReference type="InterPro" id="IPR039740">
    <property type="entry name" value="CNOT10"/>
</dbReference>
<dbReference type="GO" id="GO:0031047">
    <property type="term" value="P:regulatory ncRNA-mediated gene silencing"/>
    <property type="evidence" value="ECO:0007669"/>
    <property type="project" value="UniProtKB-UniRule"/>
</dbReference>
<dbReference type="Ensembl" id="ENSAOCT00000082881.1">
    <property type="protein sequence ID" value="ENSAOCP00000032701.1"/>
    <property type="gene ID" value="ENSAOCG00000023741.2"/>
</dbReference>
<feature type="region of interest" description="Disordered" evidence="3">
    <location>
        <begin position="526"/>
        <end position="548"/>
    </location>
</feature>
<dbReference type="SMART" id="SM00028">
    <property type="entry name" value="TPR"/>
    <property type="match status" value="5"/>
</dbReference>
<name>A0AAQ5WZA9_AMPOC</name>
<comment type="subcellular location">
    <subcellularLocation>
        <location evidence="2">Cytoplasm</location>
    </subcellularLocation>
    <subcellularLocation>
        <location evidence="2">Nucleus</location>
    </subcellularLocation>
</comment>
<dbReference type="InterPro" id="IPR011990">
    <property type="entry name" value="TPR-like_helical_dom_sf"/>
</dbReference>
<feature type="compositionally biased region" description="Low complexity" evidence="3">
    <location>
        <begin position="477"/>
        <end position="494"/>
    </location>
</feature>
<dbReference type="GO" id="GO:0005634">
    <property type="term" value="C:nucleus"/>
    <property type="evidence" value="ECO:0007669"/>
    <property type="project" value="UniProtKB-SubCell"/>
</dbReference>
<evidence type="ECO:0000256" key="3">
    <source>
        <dbReference type="SAM" id="MobiDB-lite"/>
    </source>
</evidence>
<dbReference type="GO" id="GO:0005737">
    <property type="term" value="C:cytoplasm"/>
    <property type="evidence" value="ECO:0007669"/>
    <property type="project" value="UniProtKB-SubCell"/>
</dbReference>
<keyword evidence="2" id="KW-0810">Translation regulation</keyword>
<evidence type="ECO:0000256" key="2">
    <source>
        <dbReference type="RuleBase" id="RU367083"/>
    </source>
</evidence>
<keyword evidence="2" id="KW-0805">Transcription regulation</keyword>
<feature type="region of interest" description="Disordered" evidence="3">
    <location>
        <begin position="1"/>
        <end position="25"/>
    </location>
</feature>
<evidence type="ECO:0000256" key="1">
    <source>
        <dbReference type="ARBA" id="ARBA00010080"/>
    </source>
</evidence>
<keyword evidence="5" id="KW-1185">Reference proteome</keyword>
<comment type="function">
    <text evidence="2">Component of the CCR4-NOT complex which is one of the major cellular mRNA deadenylases and is linked to various cellular processes including bulk mRNA degradation, miRNA-mediated repression, translational repression during translational initiation and general transcription regulation.</text>
</comment>
<dbReference type="GO" id="GO:0006402">
    <property type="term" value="P:mRNA catabolic process"/>
    <property type="evidence" value="ECO:0007669"/>
    <property type="project" value="TreeGrafter"/>
</dbReference>
<sequence length="662" mass="73390">MAENTEQNEAKHESSPSPGMTDQEKEIAASAYEAFLAGQYDESLKHLEALQEVNKEDYKITMNRAVVEFYKSDQTTTGMLKQTLMAMKNQVHTSAEDVDGLDDVENSLLYYNQAIIHYHLRQYSEAISIGEKLYQFLEPFEEKFAQAVCFLLVDLYLLTFQPEKSLHLLAVLEKLSVQGSNKNGKGENNSSNKEGANQKAEFAAVIEAAKSKMHQYKVRAYIQMKSSKACKREIKSVMNTAGNSAPSLFLKSNFEYLRGNYRKAVKLLNSSNIAEHAGPIKTGECVRCMFWNNLGCIHFAMGKHNLGIFYFKKALQENDHTCAQLGDGNTKKFTGIPMCALLANKRYELLYNCGIQLLHIGRPLAAFECLMEAVQVYHSNPRLWLRLAECCISANKGGSEQENKGLPCKKGIVQSIVGQGYHRKIILASQSTQNTVYSEGQSAAIPVASMEFAAICLRNALLLLPEHQQQDIKTENSSKSSSQSGSTESGSENSDASLISLDRISDAIAHLNPENVSDVLMGILTSDQDQGSDKGDEPVESSGKQTPLCYPSSVTSARAMMLFNLGSAYCLRSEYEKARKCLHQAASMVNTKEIPPEAILLGVYLELQNGNTQLALQIIKRNQLLPLVVQRVSPDSGKKPIQPFQSVNPIQLPSSFTQVQRK</sequence>
<proteinExistence type="inferred from homology"/>
<keyword evidence="2" id="KW-0539">Nucleus</keyword>
<protein>
    <recommendedName>
        <fullName evidence="2">CCR4-NOT transcription complex subunit 10</fullName>
    </recommendedName>
</protein>
<evidence type="ECO:0000313" key="5">
    <source>
        <dbReference type="Proteomes" id="UP001501940"/>
    </source>
</evidence>
<reference evidence="4" key="3">
    <citation type="submission" date="2025-09" db="UniProtKB">
        <authorList>
            <consortium name="Ensembl"/>
        </authorList>
    </citation>
    <scope>IDENTIFICATION</scope>
</reference>
<keyword evidence="2" id="KW-0804">Transcription</keyword>
<accession>A0AAQ5WZA9</accession>
<dbReference type="FunFam" id="1.25.40.10:FF:002652">
    <property type="entry name" value="CCR4-NOT transcription complex subunit 10"/>
    <property type="match status" value="1"/>
</dbReference>
<dbReference type="AlphaFoldDB" id="A0AAQ5WZA9"/>
<keyword evidence="2" id="KW-0963">Cytoplasm</keyword>
<reference evidence="4 5" key="1">
    <citation type="submission" date="2022-01" db="EMBL/GenBank/DDBJ databases">
        <title>A chromosome-scale genome assembly of the false clownfish, Amphiprion ocellaris.</title>
        <authorList>
            <person name="Ryu T."/>
        </authorList>
    </citation>
    <scope>NUCLEOTIDE SEQUENCE [LARGE SCALE GENOMIC DNA]</scope>
</reference>
<evidence type="ECO:0000313" key="4">
    <source>
        <dbReference type="Ensembl" id="ENSAOCP00000032701.1"/>
    </source>
</evidence>
<dbReference type="Proteomes" id="UP001501940">
    <property type="component" value="Chromosome 9"/>
</dbReference>
<dbReference type="GO" id="GO:0017148">
    <property type="term" value="P:negative regulation of translation"/>
    <property type="evidence" value="ECO:0007669"/>
    <property type="project" value="TreeGrafter"/>
</dbReference>
<feature type="region of interest" description="Disordered" evidence="3">
    <location>
        <begin position="470"/>
        <end position="495"/>
    </location>
</feature>
<dbReference type="GO" id="GO:0030014">
    <property type="term" value="C:CCR4-NOT complex"/>
    <property type="evidence" value="ECO:0007669"/>
    <property type="project" value="UniProtKB-UniRule"/>
</dbReference>